<protein>
    <submittedName>
        <fullName evidence="5">Peptidase M23</fullName>
    </submittedName>
</protein>
<dbReference type="OrthoDB" id="9815884at2"/>
<organism evidence="5 6">
    <name type="scientific">Flavobacterium suncheonense GH29-5 = DSM 17707</name>
    <dbReference type="NCBI Taxonomy" id="1121899"/>
    <lineage>
        <taxon>Bacteria</taxon>
        <taxon>Pseudomonadati</taxon>
        <taxon>Bacteroidota</taxon>
        <taxon>Flavobacteriia</taxon>
        <taxon>Flavobacteriales</taxon>
        <taxon>Flavobacteriaceae</taxon>
        <taxon>Flavobacterium</taxon>
    </lineage>
</organism>
<evidence type="ECO:0000259" key="4">
    <source>
        <dbReference type="Pfam" id="PF01551"/>
    </source>
</evidence>
<evidence type="ECO:0000313" key="6">
    <source>
        <dbReference type="Proteomes" id="UP000030121"/>
    </source>
</evidence>
<dbReference type="GO" id="GO:0004222">
    <property type="term" value="F:metalloendopeptidase activity"/>
    <property type="evidence" value="ECO:0007669"/>
    <property type="project" value="TreeGrafter"/>
</dbReference>
<dbReference type="Pfam" id="PF01551">
    <property type="entry name" value="Peptidase_M23"/>
    <property type="match status" value="1"/>
</dbReference>
<dbReference type="EMBL" id="JRLW01000012">
    <property type="protein sequence ID" value="KGO89109.1"/>
    <property type="molecule type" value="Genomic_DNA"/>
</dbReference>
<sequence>MQKLLFTLFFFCLSASLFAQPSDDKQRQLEERKAQLQKEMQEMQRLLQMEKKKEKDILGQIAQQNAKIRLSEKLINTTAKQKRLLSDDIYLKQLEINKLNRELKELKDDYSKMIVKSYKSRSEQSRIMFVLSSQNFLQAYKRMQYMKQYASFRKMQGDEIKIKTGQLEAATNKLEVKKKEKEKVLIESEKEKQEYEKDRAEQEKLAKAVQKDKKKYTAEIKKMQAETRKIDAQIQKMVREAIAAANKKAKESGKTIAKPDTGSSAKFVLTTEGQLLSDNFKANRGRLPWPVEKGYVYSAFGTHPHPAYPDLTITNSGVEIATEPGSNARAVFGGEVLQVQVINANNKAVYIQHGEFITVYQNLSSVSVSKGDKVNAKQSIGRIHTSSSGKAVMKFMVFQNTTTLNPQSWINNM</sequence>
<reference evidence="5 6" key="1">
    <citation type="submission" date="2013-09" db="EMBL/GenBank/DDBJ databases">
        <authorList>
            <person name="Zeng Z."/>
            <person name="Chen C."/>
        </authorList>
    </citation>
    <scope>NUCLEOTIDE SEQUENCE [LARGE SCALE GENOMIC DNA]</scope>
    <source>
        <strain evidence="5 6">GH29-5</strain>
    </source>
</reference>
<evidence type="ECO:0000256" key="1">
    <source>
        <dbReference type="ARBA" id="ARBA00022729"/>
    </source>
</evidence>
<keyword evidence="6" id="KW-1185">Reference proteome</keyword>
<dbReference type="PANTHER" id="PTHR21666:SF289">
    <property type="entry name" value="L-ALA--D-GLU ENDOPEPTIDASE"/>
    <property type="match status" value="1"/>
</dbReference>
<dbReference type="AlphaFoldDB" id="A0A0A2MA24"/>
<dbReference type="InterPro" id="IPR050570">
    <property type="entry name" value="Cell_wall_metabolism_enzyme"/>
</dbReference>
<dbReference type="Proteomes" id="UP000030121">
    <property type="component" value="Unassembled WGS sequence"/>
</dbReference>
<dbReference type="STRING" id="1121899.GCA_000430025_02105"/>
<feature type="domain" description="M23ase beta-sheet core" evidence="4">
    <location>
        <begin position="315"/>
        <end position="406"/>
    </location>
</feature>
<evidence type="ECO:0000256" key="2">
    <source>
        <dbReference type="SAM" id="Coils"/>
    </source>
</evidence>
<dbReference type="InterPro" id="IPR011055">
    <property type="entry name" value="Dup_hybrid_motif"/>
</dbReference>
<dbReference type="Gene3D" id="6.10.250.3150">
    <property type="match status" value="1"/>
</dbReference>
<dbReference type="InterPro" id="IPR016047">
    <property type="entry name" value="M23ase_b-sheet_dom"/>
</dbReference>
<accession>A0A0A2MA24</accession>
<evidence type="ECO:0000313" key="5">
    <source>
        <dbReference type="EMBL" id="KGO89109.1"/>
    </source>
</evidence>
<dbReference type="CDD" id="cd12797">
    <property type="entry name" value="M23_peptidase"/>
    <property type="match status" value="1"/>
</dbReference>
<feature type="signal peptide" evidence="3">
    <location>
        <begin position="1"/>
        <end position="19"/>
    </location>
</feature>
<feature type="chain" id="PRO_5001991869" evidence="3">
    <location>
        <begin position="20"/>
        <end position="413"/>
    </location>
</feature>
<feature type="coiled-coil region" evidence="2">
    <location>
        <begin position="160"/>
        <end position="240"/>
    </location>
</feature>
<dbReference type="PANTHER" id="PTHR21666">
    <property type="entry name" value="PEPTIDASE-RELATED"/>
    <property type="match status" value="1"/>
</dbReference>
<evidence type="ECO:0000256" key="3">
    <source>
        <dbReference type="SAM" id="SignalP"/>
    </source>
</evidence>
<feature type="coiled-coil region" evidence="2">
    <location>
        <begin position="22"/>
        <end position="56"/>
    </location>
</feature>
<proteinExistence type="predicted"/>
<dbReference type="RefSeq" id="WP_026980531.1">
    <property type="nucleotide sequence ID" value="NZ_AUCZ01000010.1"/>
</dbReference>
<dbReference type="SUPFAM" id="SSF51261">
    <property type="entry name" value="Duplicated hybrid motif"/>
    <property type="match status" value="1"/>
</dbReference>
<comment type="caution">
    <text evidence="5">The sequence shown here is derived from an EMBL/GenBank/DDBJ whole genome shotgun (WGS) entry which is preliminary data.</text>
</comment>
<keyword evidence="1 3" id="KW-0732">Signal</keyword>
<dbReference type="Gene3D" id="2.70.70.10">
    <property type="entry name" value="Glucose Permease (Domain IIA)"/>
    <property type="match status" value="1"/>
</dbReference>
<feature type="coiled-coil region" evidence="2">
    <location>
        <begin position="89"/>
        <end position="116"/>
    </location>
</feature>
<gene>
    <name evidence="5" type="ORF">Q764_09985</name>
</gene>
<name>A0A0A2MA24_9FLAO</name>
<dbReference type="eggNOG" id="COG4942">
    <property type="taxonomic scope" value="Bacteria"/>
</dbReference>
<keyword evidence="2" id="KW-0175">Coiled coil</keyword>